<dbReference type="STRING" id="56193.YP76_14655"/>
<dbReference type="Gene3D" id="3.40.50.1820">
    <property type="entry name" value="alpha/beta hydrolase"/>
    <property type="match status" value="1"/>
</dbReference>
<sequence>MSDEMMKRIELNGAELGYSTYGVENGKKALVFVHGYAMRSTGPLYEELLTRLSKRYAVYALDLRGHGASRDSWADWSFETLADDIVAFVETLRLDQPVFVGHSFGAPVGLFTEIRRPGTFSAFCLLCPGPADHRRDPVDALKFMIENGRNRDVLRPGFDGMFVRQPSPWTEATLDAVTSLDSGVHLALQAANPLFSIDDQLKDVAAPALLIRGEADPVVPPAIQHDMACKLPRCKEVVYSTEGHMLPIESALIVAREIDAFLADPPSY</sequence>
<name>A0A0M3ARR3_9SPHN</name>
<feature type="domain" description="AB hydrolase-1" evidence="1">
    <location>
        <begin position="30"/>
        <end position="254"/>
    </location>
</feature>
<proteinExistence type="predicted"/>
<evidence type="ECO:0000313" key="3">
    <source>
        <dbReference type="Proteomes" id="UP000033874"/>
    </source>
</evidence>
<dbReference type="InterPro" id="IPR000073">
    <property type="entry name" value="AB_hydrolase_1"/>
</dbReference>
<dbReference type="InterPro" id="IPR050266">
    <property type="entry name" value="AB_hydrolase_sf"/>
</dbReference>
<comment type="caution">
    <text evidence="2">The sequence shown here is derived from an EMBL/GenBank/DDBJ whole genome shotgun (WGS) entry which is preliminary data.</text>
</comment>
<reference evidence="2 3" key="1">
    <citation type="submission" date="2015-04" db="EMBL/GenBank/DDBJ databases">
        <title>Genome sequence of aromatic hydrocarbons-degrading Sphingobium chungbukense DJ77.</title>
        <authorList>
            <person name="Kim Y.-C."/>
            <person name="Chae J.-C."/>
        </authorList>
    </citation>
    <scope>NUCLEOTIDE SEQUENCE [LARGE SCALE GENOMIC DNA]</scope>
    <source>
        <strain evidence="2 3">DJ77</strain>
    </source>
</reference>
<evidence type="ECO:0000313" key="2">
    <source>
        <dbReference type="EMBL" id="KKW91611.1"/>
    </source>
</evidence>
<dbReference type="SUPFAM" id="SSF53474">
    <property type="entry name" value="alpha/beta-Hydrolases"/>
    <property type="match status" value="1"/>
</dbReference>
<dbReference type="AlphaFoldDB" id="A0A0M3ARR3"/>
<dbReference type="Pfam" id="PF12697">
    <property type="entry name" value="Abhydrolase_6"/>
    <property type="match status" value="1"/>
</dbReference>
<dbReference type="RefSeq" id="WP_046764338.1">
    <property type="nucleotide sequence ID" value="NZ_LBIC01000006.1"/>
</dbReference>
<evidence type="ECO:0000259" key="1">
    <source>
        <dbReference type="Pfam" id="PF12697"/>
    </source>
</evidence>
<protein>
    <recommendedName>
        <fullName evidence="1">AB hydrolase-1 domain-containing protein</fullName>
    </recommendedName>
</protein>
<keyword evidence="3" id="KW-1185">Reference proteome</keyword>
<gene>
    <name evidence="2" type="ORF">YP76_14655</name>
</gene>
<dbReference type="Proteomes" id="UP000033874">
    <property type="component" value="Unassembled WGS sequence"/>
</dbReference>
<dbReference type="PATRIC" id="fig|56193.3.peg.3060"/>
<dbReference type="EMBL" id="LBIC01000006">
    <property type="protein sequence ID" value="KKW91611.1"/>
    <property type="molecule type" value="Genomic_DNA"/>
</dbReference>
<dbReference type="PANTHER" id="PTHR43798">
    <property type="entry name" value="MONOACYLGLYCEROL LIPASE"/>
    <property type="match status" value="1"/>
</dbReference>
<accession>A0A0M3ARR3</accession>
<dbReference type="InterPro" id="IPR029058">
    <property type="entry name" value="AB_hydrolase_fold"/>
</dbReference>
<dbReference type="PRINTS" id="PR00111">
    <property type="entry name" value="ABHYDROLASE"/>
</dbReference>
<organism evidence="2 3">
    <name type="scientific">Sphingobium chungbukense</name>
    <dbReference type="NCBI Taxonomy" id="56193"/>
    <lineage>
        <taxon>Bacteria</taxon>
        <taxon>Pseudomonadati</taxon>
        <taxon>Pseudomonadota</taxon>
        <taxon>Alphaproteobacteria</taxon>
        <taxon>Sphingomonadales</taxon>
        <taxon>Sphingomonadaceae</taxon>
        <taxon>Sphingobium</taxon>
    </lineage>
</organism>